<accession>A0A3Q8X9M1</accession>
<keyword evidence="2" id="KW-0808">Transferase</keyword>
<name>A0A3Q8X9M1_9BACL</name>
<dbReference type="InterPro" id="IPR000182">
    <property type="entry name" value="GNAT_dom"/>
</dbReference>
<sequence>MFPQLETERLILRELTEADAADLFACFSNVEVTRYYGQEPFESIEQAGRLIGLFAANYENKRGIRWGIARKGESGIMGTIGFNALVLPQRRAEIGYELHPQHWRSGYASETVKRVIAYGFEELGLARIGAVVFPENEASNTLLKRLGFQHEGMLRDYMVQGGQSYCTNVYSLLRSDWLSSDFTPL</sequence>
<dbReference type="PANTHER" id="PTHR43792">
    <property type="entry name" value="GNAT FAMILY, PUTATIVE (AFU_ORTHOLOGUE AFUA_3G00765)-RELATED-RELATED"/>
    <property type="match status" value="1"/>
</dbReference>
<dbReference type="GO" id="GO:0008999">
    <property type="term" value="F:protein-N-terminal-alanine acetyltransferase activity"/>
    <property type="evidence" value="ECO:0007669"/>
    <property type="project" value="TreeGrafter"/>
</dbReference>
<organism evidence="2 3">
    <name type="scientific">Paenibacillus albus</name>
    <dbReference type="NCBI Taxonomy" id="2495582"/>
    <lineage>
        <taxon>Bacteria</taxon>
        <taxon>Bacillati</taxon>
        <taxon>Bacillota</taxon>
        <taxon>Bacilli</taxon>
        <taxon>Bacillales</taxon>
        <taxon>Paenibacillaceae</taxon>
        <taxon>Paenibacillus</taxon>
    </lineage>
</organism>
<dbReference type="Pfam" id="PF13302">
    <property type="entry name" value="Acetyltransf_3"/>
    <property type="match status" value="1"/>
</dbReference>
<dbReference type="EMBL" id="CP034437">
    <property type="protein sequence ID" value="AZN42469.1"/>
    <property type="molecule type" value="Genomic_DNA"/>
</dbReference>
<dbReference type="KEGG" id="palb:EJC50_24370"/>
<feature type="domain" description="N-acetyltransferase" evidence="1">
    <location>
        <begin position="10"/>
        <end position="175"/>
    </location>
</feature>
<dbReference type="InterPro" id="IPR016181">
    <property type="entry name" value="Acyl_CoA_acyltransferase"/>
</dbReference>
<dbReference type="RefSeq" id="WP_126018206.1">
    <property type="nucleotide sequence ID" value="NZ_CP034437.1"/>
</dbReference>
<evidence type="ECO:0000313" key="3">
    <source>
        <dbReference type="Proteomes" id="UP000272528"/>
    </source>
</evidence>
<proteinExistence type="predicted"/>
<dbReference type="InterPro" id="IPR051531">
    <property type="entry name" value="N-acetyltransferase"/>
</dbReference>
<dbReference type="SUPFAM" id="SSF55729">
    <property type="entry name" value="Acyl-CoA N-acyltransferases (Nat)"/>
    <property type="match status" value="1"/>
</dbReference>
<dbReference type="GO" id="GO:0005737">
    <property type="term" value="C:cytoplasm"/>
    <property type="evidence" value="ECO:0007669"/>
    <property type="project" value="TreeGrafter"/>
</dbReference>
<evidence type="ECO:0000313" key="2">
    <source>
        <dbReference type="EMBL" id="AZN42469.1"/>
    </source>
</evidence>
<reference evidence="3" key="1">
    <citation type="submission" date="2018-12" db="EMBL/GenBank/DDBJ databases">
        <title>Genome sequence of Peanibacillus sp.</title>
        <authorList>
            <person name="Subramani G."/>
            <person name="Srinivasan S."/>
            <person name="Kim M.K."/>
        </authorList>
    </citation>
    <scope>NUCLEOTIDE SEQUENCE [LARGE SCALE GENOMIC DNA]</scope>
    <source>
        <strain evidence="3">18JY67-1</strain>
    </source>
</reference>
<evidence type="ECO:0000259" key="1">
    <source>
        <dbReference type="PROSITE" id="PS51186"/>
    </source>
</evidence>
<dbReference type="PROSITE" id="PS51186">
    <property type="entry name" value="GNAT"/>
    <property type="match status" value="1"/>
</dbReference>
<dbReference type="PANTHER" id="PTHR43792:SF9">
    <property type="entry name" value="RIBOSOMAL-PROTEIN-ALANINE ACETYLTRANSFERASE"/>
    <property type="match status" value="1"/>
</dbReference>
<gene>
    <name evidence="2" type="ORF">EJC50_24370</name>
</gene>
<keyword evidence="3" id="KW-1185">Reference proteome</keyword>
<dbReference type="Proteomes" id="UP000272528">
    <property type="component" value="Chromosome"/>
</dbReference>
<dbReference type="Gene3D" id="3.40.630.30">
    <property type="match status" value="1"/>
</dbReference>
<dbReference type="AlphaFoldDB" id="A0A3Q8X9M1"/>
<protein>
    <submittedName>
        <fullName evidence="2">N-acetyltransferase</fullName>
    </submittedName>
</protein>
<dbReference type="OrthoDB" id="9785602at2"/>